<protein>
    <submittedName>
        <fullName evidence="5">DRBM domain-containing protein</fullName>
    </submittedName>
</protein>
<feature type="domain" description="DRBM" evidence="2">
    <location>
        <begin position="23"/>
        <end position="97"/>
    </location>
</feature>
<keyword evidence="1" id="KW-0694">RNA-binding</keyword>
<dbReference type="CDD" id="cd19856">
    <property type="entry name" value="DSRM_Kanadaptin"/>
    <property type="match status" value="1"/>
</dbReference>
<gene>
    <name evidence="3" type="ORF">GPUH_LOCUS8130</name>
</gene>
<evidence type="ECO:0000313" key="4">
    <source>
        <dbReference type="Proteomes" id="UP000271098"/>
    </source>
</evidence>
<dbReference type="EMBL" id="UYRT01022878">
    <property type="protein sequence ID" value="VDK60921.1"/>
    <property type="molecule type" value="Genomic_DNA"/>
</dbReference>
<reference evidence="3 4" key="2">
    <citation type="submission" date="2018-11" db="EMBL/GenBank/DDBJ databases">
        <authorList>
            <consortium name="Pathogen Informatics"/>
        </authorList>
    </citation>
    <scope>NUCLEOTIDE SEQUENCE [LARGE SCALE GENOMIC DNA]</scope>
</reference>
<dbReference type="Pfam" id="PF26536">
    <property type="entry name" value="DSRM_REH2"/>
    <property type="match status" value="1"/>
</dbReference>
<organism evidence="5">
    <name type="scientific">Gongylonema pulchrum</name>
    <dbReference type="NCBI Taxonomy" id="637853"/>
    <lineage>
        <taxon>Eukaryota</taxon>
        <taxon>Metazoa</taxon>
        <taxon>Ecdysozoa</taxon>
        <taxon>Nematoda</taxon>
        <taxon>Chromadorea</taxon>
        <taxon>Rhabditida</taxon>
        <taxon>Spirurina</taxon>
        <taxon>Spiruromorpha</taxon>
        <taxon>Spiruroidea</taxon>
        <taxon>Gongylonematidae</taxon>
        <taxon>Gongylonema</taxon>
    </lineage>
</organism>
<evidence type="ECO:0000259" key="2">
    <source>
        <dbReference type="PROSITE" id="PS50137"/>
    </source>
</evidence>
<dbReference type="InterPro" id="IPR014720">
    <property type="entry name" value="dsRBD_dom"/>
</dbReference>
<dbReference type="OrthoDB" id="433755at2759"/>
<dbReference type="SUPFAM" id="SSF54768">
    <property type="entry name" value="dsRNA-binding domain-like"/>
    <property type="match status" value="1"/>
</dbReference>
<proteinExistence type="predicted"/>
<evidence type="ECO:0000313" key="5">
    <source>
        <dbReference type="WBParaSite" id="GPUH_0000813901-mRNA-1"/>
    </source>
</evidence>
<dbReference type="WBParaSite" id="GPUH_0000813901-mRNA-1">
    <property type="protein sequence ID" value="GPUH_0000813901-mRNA-1"/>
    <property type="gene ID" value="GPUH_0000813901"/>
</dbReference>
<sequence>MAYAHAQQDSDDFQDREEKYRDDPLKVLKRFFDSEGFDMEFVYEESGAGHTHKWMCSIELPVDTAAGQSLSASATTSGSKKDAQTLCALNACRTLDMHGVLFRSANEARKKAKNLADNDFYDSDEDTYLDRTGQIEKNRENRRLRALVSCSCSFCCYIFCKALTPF</sequence>
<keyword evidence="4" id="KW-1185">Reference proteome</keyword>
<dbReference type="GO" id="GO:0003723">
    <property type="term" value="F:RNA binding"/>
    <property type="evidence" value="ECO:0007669"/>
    <property type="project" value="UniProtKB-UniRule"/>
</dbReference>
<dbReference type="AlphaFoldDB" id="A0A183DHD9"/>
<dbReference type="PROSITE" id="PS50137">
    <property type="entry name" value="DS_RBD"/>
    <property type="match status" value="1"/>
</dbReference>
<dbReference type="Gene3D" id="3.30.160.20">
    <property type="match status" value="1"/>
</dbReference>
<evidence type="ECO:0000256" key="1">
    <source>
        <dbReference type="PROSITE-ProRule" id="PRU00266"/>
    </source>
</evidence>
<accession>A0A183DHD9</accession>
<dbReference type="InterPro" id="IPR058737">
    <property type="entry name" value="DSRM_REH2"/>
</dbReference>
<reference evidence="5" key="1">
    <citation type="submission" date="2016-06" db="UniProtKB">
        <authorList>
            <consortium name="WormBaseParasite"/>
        </authorList>
    </citation>
    <scope>IDENTIFICATION</scope>
</reference>
<dbReference type="Proteomes" id="UP000271098">
    <property type="component" value="Unassembled WGS sequence"/>
</dbReference>
<name>A0A183DHD9_9BILA</name>
<evidence type="ECO:0000313" key="3">
    <source>
        <dbReference type="EMBL" id="VDK60921.1"/>
    </source>
</evidence>